<dbReference type="InParanoid" id="A0A2K1L715"/>
<organism evidence="1">
    <name type="scientific">Physcomitrium patens</name>
    <name type="common">Spreading-leaved earth moss</name>
    <name type="synonym">Physcomitrella patens</name>
    <dbReference type="NCBI Taxonomy" id="3218"/>
    <lineage>
        <taxon>Eukaryota</taxon>
        <taxon>Viridiplantae</taxon>
        <taxon>Streptophyta</taxon>
        <taxon>Embryophyta</taxon>
        <taxon>Bryophyta</taxon>
        <taxon>Bryophytina</taxon>
        <taxon>Bryopsida</taxon>
        <taxon>Funariidae</taxon>
        <taxon>Funariales</taxon>
        <taxon>Funariaceae</taxon>
        <taxon>Physcomitrium</taxon>
    </lineage>
</organism>
<dbReference type="EnsemblPlants" id="Pp3c1_4720V3.2">
    <property type="protein sequence ID" value="PAC:32966788.CDS.1"/>
    <property type="gene ID" value="Pp3c1_4720"/>
</dbReference>
<dbReference type="EMBL" id="ABEU02000001">
    <property type="protein sequence ID" value="PNR61781.1"/>
    <property type="molecule type" value="Genomic_DNA"/>
</dbReference>
<accession>A0A2K1L715</accession>
<reference evidence="1 3" key="1">
    <citation type="journal article" date="2008" name="Science">
        <title>The Physcomitrella genome reveals evolutionary insights into the conquest of land by plants.</title>
        <authorList>
            <person name="Rensing S."/>
            <person name="Lang D."/>
            <person name="Zimmer A."/>
            <person name="Terry A."/>
            <person name="Salamov A."/>
            <person name="Shapiro H."/>
            <person name="Nishiyama T."/>
            <person name="Perroud P.-F."/>
            <person name="Lindquist E."/>
            <person name="Kamisugi Y."/>
            <person name="Tanahashi T."/>
            <person name="Sakakibara K."/>
            <person name="Fujita T."/>
            <person name="Oishi K."/>
            <person name="Shin-I T."/>
            <person name="Kuroki Y."/>
            <person name="Toyoda A."/>
            <person name="Suzuki Y."/>
            <person name="Hashimoto A."/>
            <person name="Yamaguchi K."/>
            <person name="Sugano A."/>
            <person name="Kohara Y."/>
            <person name="Fujiyama A."/>
            <person name="Anterola A."/>
            <person name="Aoki S."/>
            <person name="Ashton N."/>
            <person name="Barbazuk W.B."/>
            <person name="Barker E."/>
            <person name="Bennetzen J."/>
            <person name="Bezanilla M."/>
            <person name="Blankenship R."/>
            <person name="Cho S.H."/>
            <person name="Dutcher S."/>
            <person name="Estelle M."/>
            <person name="Fawcett J.A."/>
            <person name="Gundlach H."/>
            <person name="Hanada K."/>
            <person name="Heyl A."/>
            <person name="Hicks K.A."/>
            <person name="Hugh J."/>
            <person name="Lohr M."/>
            <person name="Mayer K."/>
            <person name="Melkozernov A."/>
            <person name="Murata T."/>
            <person name="Nelson D."/>
            <person name="Pils B."/>
            <person name="Prigge M."/>
            <person name="Reiss B."/>
            <person name="Renner T."/>
            <person name="Rombauts S."/>
            <person name="Rushton P."/>
            <person name="Sanderfoot A."/>
            <person name="Schween G."/>
            <person name="Shiu S.-H."/>
            <person name="Stueber K."/>
            <person name="Theodoulou F.L."/>
            <person name="Tu H."/>
            <person name="Van de Peer Y."/>
            <person name="Verrier P.J."/>
            <person name="Waters E."/>
            <person name="Wood A."/>
            <person name="Yang L."/>
            <person name="Cove D."/>
            <person name="Cuming A."/>
            <person name="Hasebe M."/>
            <person name="Lucas S."/>
            <person name="Mishler D.B."/>
            <person name="Reski R."/>
            <person name="Grigoriev I."/>
            <person name="Quatrano R.S."/>
            <person name="Boore J.L."/>
        </authorList>
    </citation>
    <scope>NUCLEOTIDE SEQUENCE [LARGE SCALE GENOMIC DNA]</scope>
    <source>
        <strain evidence="2 3">cv. Gransden 2004</strain>
    </source>
</reference>
<keyword evidence="3" id="KW-1185">Reference proteome</keyword>
<reference evidence="2" key="3">
    <citation type="submission" date="2020-12" db="UniProtKB">
        <authorList>
            <consortium name="EnsemblPlants"/>
        </authorList>
    </citation>
    <scope>IDENTIFICATION</scope>
</reference>
<dbReference type="Gramene" id="Pp3c1_4720V3.1">
    <property type="protein sequence ID" value="PAC:32966787.CDS.1"/>
    <property type="gene ID" value="Pp3c1_4720"/>
</dbReference>
<evidence type="ECO:0000313" key="1">
    <source>
        <dbReference type="EMBL" id="PNR61781.1"/>
    </source>
</evidence>
<dbReference type="AlphaFoldDB" id="A0A2K1L715"/>
<reference evidence="1 3" key="2">
    <citation type="journal article" date="2018" name="Plant J.">
        <title>The Physcomitrella patens chromosome-scale assembly reveals moss genome structure and evolution.</title>
        <authorList>
            <person name="Lang D."/>
            <person name="Ullrich K.K."/>
            <person name="Murat F."/>
            <person name="Fuchs J."/>
            <person name="Jenkins J."/>
            <person name="Haas F.B."/>
            <person name="Piednoel M."/>
            <person name="Gundlach H."/>
            <person name="Van Bel M."/>
            <person name="Meyberg R."/>
            <person name="Vives C."/>
            <person name="Morata J."/>
            <person name="Symeonidi A."/>
            <person name="Hiss M."/>
            <person name="Muchero W."/>
            <person name="Kamisugi Y."/>
            <person name="Saleh O."/>
            <person name="Blanc G."/>
            <person name="Decker E.L."/>
            <person name="van Gessel N."/>
            <person name="Grimwood J."/>
            <person name="Hayes R.D."/>
            <person name="Graham S.W."/>
            <person name="Gunter L.E."/>
            <person name="McDaniel S.F."/>
            <person name="Hoernstein S.N.W."/>
            <person name="Larsson A."/>
            <person name="Li F.W."/>
            <person name="Perroud P.F."/>
            <person name="Phillips J."/>
            <person name="Ranjan P."/>
            <person name="Rokshar D.S."/>
            <person name="Rothfels C.J."/>
            <person name="Schneider L."/>
            <person name="Shu S."/>
            <person name="Stevenson D.W."/>
            <person name="Thummler F."/>
            <person name="Tillich M."/>
            <person name="Villarreal Aguilar J.C."/>
            <person name="Widiez T."/>
            <person name="Wong G.K."/>
            <person name="Wymore A."/>
            <person name="Zhang Y."/>
            <person name="Zimmer A.D."/>
            <person name="Quatrano R.S."/>
            <person name="Mayer K.F.X."/>
            <person name="Goodstein D."/>
            <person name="Casacuberta J.M."/>
            <person name="Vandepoele K."/>
            <person name="Reski R."/>
            <person name="Cuming A.C."/>
            <person name="Tuskan G.A."/>
            <person name="Maumus F."/>
            <person name="Salse J."/>
            <person name="Schmutz J."/>
            <person name="Rensing S.A."/>
        </authorList>
    </citation>
    <scope>NUCLEOTIDE SEQUENCE [LARGE SCALE GENOMIC DNA]</scope>
    <source>
        <strain evidence="2 3">cv. Gransden 2004</strain>
    </source>
</reference>
<name>A0A2K1L715_PHYPA</name>
<proteinExistence type="predicted"/>
<protein>
    <submittedName>
        <fullName evidence="1 2">Uncharacterized protein</fullName>
    </submittedName>
</protein>
<evidence type="ECO:0000313" key="3">
    <source>
        <dbReference type="Proteomes" id="UP000006727"/>
    </source>
</evidence>
<sequence length="73" mass="8325">MKIISPKRHDSVEHIYDLCTRSHRSIGKPFRFLVKRHTTATSIRPGLEKKTTTGKLTTSTKFNCLDLEGLVVK</sequence>
<dbReference type="Proteomes" id="UP000006727">
    <property type="component" value="Chromosome 1"/>
</dbReference>
<gene>
    <name evidence="1" type="ORF">PHYPA_000204</name>
</gene>
<dbReference type="EnsemblPlants" id="Pp3c1_4720V3.1">
    <property type="protein sequence ID" value="PAC:32966787.CDS.1"/>
    <property type="gene ID" value="Pp3c1_4720"/>
</dbReference>
<dbReference type="Gramene" id="Pp3c1_4720V3.2">
    <property type="protein sequence ID" value="PAC:32966788.CDS.1"/>
    <property type="gene ID" value="Pp3c1_4720"/>
</dbReference>
<evidence type="ECO:0000313" key="2">
    <source>
        <dbReference type="EnsemblPlants" id="PAC:32966787.CDS.1"/>
    </source>
</evidence>